<dbReference type="Proteomes" id="UP001596270">
    <property type="component" value="Unassembled WGS sequence"/>
</dbReference>
<comment type="caution">
    <text evidence="3">The sequence shown here is derived from an EMBL/GenBank/DDBJ whole genome shotgun (WGS) entry which is preliminary data.</text>
</comment>
<keyword evidence="4" id="KW-1185">Reference proteome</keyword>
<dbReference type="RefSeq" id="WP_371436040.1">
    <property type="nucleotide sequence ID" value="NZ_JBHSRS010000015.1"/>
</dbReference>
<proteinExistence type="predicted"/>
<protein>
    <submittedName>
        <fullName evidence="3">Uncharacterized protein</fullName>
    </submittedName>
</protein>
<name>A0ABW1TVR8_9BURK</name>
<evidence type="ECO:0000256" key="1">
    <source>
        <dbReference type="SAM" id="MobiDB-lite"/>
    </source>
</evidence>
<reference evidence="4" key="1">
    <citation type="journal article" date="2019" name="Int. J. Syst. Evol. Microbiol.">
        <title>The Global Catalogue of Microorganisms (GCM) 10K type strain sequencing project: providing services to taxonomists for standard genome sequencing and annotation.</title>
        <authorList>
            <consortium name="The Broad Institute Genomics Platform"/>
            <consortium name="The Broad Institute Genome Sequencing Center for Infectious Disease"/>
            <person name="Wu L."/>
            <person name="Ma J."/>
        </authorList>
    </citation>
    <scope>NUCLEOTIDE SEQUENCE [LARGE SCALE GENOMIC DNA]</scope>
    <source>
        <strain evidence="4">CCUG 39402</strain>
    </source>
</reference>
<dbReference type="EMBL" id="JBHSRS010000015">
    <property type="protein sequence ID" value="MFC6281024.1"/>
    <property type="molecule type" value="Genomic_DNA"/>
</dbReference>
<gene>
    <name evidence="3" type="ORF">ACFQND_07245</name>
</gene>
<keyword evidence="2" id="KW-0732">Signal</keyword>
<accession>A0ABW1TVR8</accession>
<feature type="region of interest" description="Disordered" evidence="1">
    <location>
        <begin position="78"/>
        <end position="106"/>
    </location>
</feature>
<organism evidence="3 4">
    <name type="scientific">Polaromonas aquatica</name>
    <dbReference type="NCBI Taxonomy" id="332657"/>
    <lineage>
        <taxon>Bacteria</taxon>
        <taxon>Pseudomonadati</taxon>
        <taxon>Pseudomonadota</taxon>
        <taxon>Betaproteobacteria</taxon>
        <taxon>Burkholderiales</taxon>
        <taxon>Comamonadaceae</taxon>
        <taxon>Polaromonas</taxon>
    </lineage>
</organism>
<feature type="signal peptide" evidence="2">
    <location>
        <begin position="1"/>
        <end position="22"/>
    </location>
</feature>
<evidence type="ECO:0000256" key="2">
    <source>
        <dbReference type="SAM" id="SignalP"/>
    </source>
</evidence>
<feature type="chain" id="PRO_5047029389" evidence="2">
    <location>
        <begin position="23"/>
        <end position="106"/>
    </location>
</feature>
<evidence type="ECO:0000313" key="3">
    <source>
        <dbReference type="EMBL" id="MFC6281024.1"/>
    </source>
</evidence>
<feature type="compositionally biased region" description="Basic and acidic residues" evidence="1">
    <location>
        <begin position="78"/>
        <end position="90"/>
    </location>
</feature>
<evidence type="ECO:0000313" key="4">
    <source>
        <dbReference type="Proteomes" id="UP001596270"/>
    </source>
</evidence>
<sequence>MFKNLPAVWLVPIFSLSGIATAQTPAPASPASEATQQASTLNYRSAFEGYKPYTDDKLLNWKEANDTTGRIGGWRAYAKEARQPDDKAPAHDMATMPDPKTGGSKP</sequence>